<proteinExistence type="predicted"/>
<organism evidence="1 2">
    <name type="scientific">[Candida] jaroonii</name>
    <dbReference type="NCBI Taxonomy" id="467808"/>
    <lineage>
        <taxon>Eukaryota</taxon>
        <taxon>Fungi</taxon>
        <taxon>Dikarya</taxon>
        <taxon>Ascomycota</taxon>
        <taxon>Saccharomycotina</taxon>
        <taxon>Pichiomycetes</taxon>
        <taxon>Debaryomycetaceae</taxon>
        <taxon>Yamadazyma</taxon>
    </lineage>
</organism>
<name>A0ACA9Y3V9_9ASCO</name>
<keyword evidence="2" id="KW-1185">Reference proteome</keyword>
<dbReference type="Proteomes" id="UP001152531">
    <property type="component" value="Unassembled WGS sequence"/>
</dbReference>
<dbReference type="EMBL" id="CALSDN010000002">
    <property type="protein sequence ID" value="CAH6719662.1"/>
    <property type="molecule type" value="Genomic_DNA"/>
</dbReference>
<gene>
    <name evidence="1" type="ORF">CLIB1444_02S13674</name>
</gene>
<comment type="caution">
    <text evidence="1">The sequence shown here is derived from an EMBL/GenBank/DDBJ whole genome shotgun (WGS) entry which is preliminary data.</text>
</comment>
<evidence type="ECO:0000313" key="2">
    <source>
        <dbReference type="Proteomes" id="UP001152531"/>
    </source>
</evidence>
<evidence type="ECO:0000313" key="1">
    <source>
        <dbReference type="EMBL" id="CAH6719662.1"/>
    </source>
</evidence>
<reference evidence="1" key="1">
    <citation type="submission" date="2022-06" db="EMBL/GenBank/DDBJ databases">
        <authorList>
            <person name="Legras J.-L."/>
            <person name="Devillers H."/>
            <person name="Grondin C."/>
        </authorList>
    </citation>
    <scope>NUCLEOTIDE SEQUENCE</scope>
    <source>
        <strain evidence="1">CLIB 1444</strain>
    </source>
</reference>
<protein>
    <submittedName>
        <fullName evidence="1">Uncharacterized protein</fullName>
    </submittedName>
</protein>
<sequence length="837" mass="96868">MVQSLGNNNNTHDEVVGTSNGSGNPSDTTPSVFKVLDDNMYQDEYGDSGDFPFLRERKYGDSIKSRSNYQTMTQINLSGPPDLLHVGKYCGITSSAYEDDFLGEIDKHEDGYIGTYHYVNGVYHDCYYSIEKYIFDVMGIKIKNNDYYWDSVNKKETVVTYCSYNIFTKSDLRIKYVLTPNNKKTISIDKTFQILPSDSNGRKVQASIGKLNDFNWDDINVSSIIRSFQMDEPSKQLPGSINFSKLVDSKSRIINCLQLLVKYLSKGYLTNYDESYGLVTGCQNNNNLKTNHFRNNLTDTIIRICDLDYNGNLTKYTIELLDNLKDDWTWLKLRLLKNANGYNSSVEFVNTIHSYFKNNDIYTTHSCLILLEQIKFLISKQDYTNAVKLSETTIKIMPLDFECWYYLILSYTLVDDYENAFISLNSLPITINQNLEVEVVSGIEDTFSTNFLQKEMSEKTFMKYFPPPNSLSQHSLPSISKQSTGEIKKIWKDVFIFNPLSRHPIMGNKFYQTPIICKSVQEVSSIDGNLRRLTDVNTLKLKLSGHSANSTSSSMLDFTKKSTWGKAYNILSYIIAKIGWEEVMHIKVKLFHTSSKKISAVNNDKNQLIFINPWLEQLFLIIYEDLKTLMVITDATKLQNHSILQWELLGILGWNVKYNLKFTISSLITSFIGDSSNYKDIHYFNSVQILIIYDEFILGEVDNSQIDNLNDDYMKSYYLNKLILKDNMVFNTFLNSITKDYLTIDLILMILIKLISWNLRWYQFLPSYLVQKILNKLIIIHSSEFILSKMRIIFNENKSGNDGWFKKGEQKMFEGDDSIIEYFEKLFAWIEGVAIRD</sequence>
<accession>A0ACA9Y3V9</accession>